<protein>
    <submittedName>
        <fullName evidence="1">DUF2599 domain-containing protein</fullName>
    </submittedName>
</protein>
<evidence type="ECO:0000313" key="2">
    <source>
        <dbReference type="Proteomes" id="UP000824151"/>
    </source>
</evidence>
<dbReference type="Proteomes" id="UP000824151">
    <property type="component" value="Unassembled WGS sequence"/>
</dbReference>
<proteinExistence type="predicted"/>
<evidence type="ECO:0000313" key="1">
    <source>
        <dbReference type="EMBL" id="HIX00415.1"/>
    </source>
</evidence>
<gene>
    <name evidence="1" type="ORF">H9871_09750</name>
</gene>
<dbReference type="AlphaFoldDB" id="A0A9D2A8X4"/>
<reference evidence="1" key="2">
    <citation type="submission" date="2021-04" db="EMBL/GenBank/DDBJ databases">
        <authorList>
            <person name="Gilroy R."/>
        </authorList>
    </citation>
    <scope>NUCLEOTIDE SEQUENCE</scope>
    <source>
        <strain evidence="1">ChiHejej3B27-3195</strain>
    </source>
</reference>
<dbReference type="EMBL" id="DXGD01000359">
    <property type="protein sequence ID" value="HIX00415.1"/>
    <property type="molecule type" value="Genomic_DNA"/>
</dbReference>
<comment type="caution">
    <text evidence="1">The sequence shown here is derived from an EMBL/GenBank/DDBJ whole genome shotgun (WGS) entry which is preliminary data.</text>
</comment>
<accession>A0A9D2A8X4</accession>
<organism evidence="1 2">
    <name type="scientific">Candidatus Nesterenkonia stercoripullorum</name>
    <dbReference type="NCBI Taxonomy" id="2838701"/>
    <lineage>
        <taxon>Bacteria</taxon>
        <taxon>Bacillati</taxon>
        <taxon>Actinomycetota</taxon>
        <taxon>Actinomycetes</taxon>
        <taxon>Micrococcales</taxon>
        <taxon>Micrococcaceae</taxon>
        <taxon>Nesterenkonia</taxon>
    </lineage>
</organism>
<sequence>MSDVHDRSKALLSAHAHHVRGSPTIGKTMKSRAYSLLGILTVSCLSVGSLTPARADSGTAEAYGALVAIDARHAESSGKDVLTSLADVSISEHGETAVHETVSESEVLIPSTLEEPVTISEEGSTLAVTLPGAASSGEASAAAQGVVEFENSAGYSQFPLVKDDASVQFTTVIAGPEAPTSYEYGIGDGDLTVEITPDGFAIFTDEEGEFAGASLPPWAQDSNGTAVPTHFESDGRNLRQVVNHTASNVSYPVVADPYMGRNLIKKVTKSRYKGKPKYSIYKTRWGKAVATGYGDIYAPGPVLGSRAMRNHGWREATRKGASSAKTIKQQYDCHTVFAGWKDPWNLERVRKNNNYWLVNPVNCNW</sequence>
<reference evidence="1" key="1">
    <citation type="journal article" date="2021" name="PeerJ">
        <title>Extensive microbial diversity within the chicken gut microbiome revealed by metagenomics and culture.</title>
        <authorList>
            <person name="Gilroy R."/>
            <person name="Ravi A."/>
            <person name="Getino M."/>
            <person name="Pursley I."/>
            <person name="Horton D.L."/>
            <person name="Alikhan N.F."/>
            <person name="Baker D."/>
            <person name="Gharbi K."/>
            <person name="Hall N."/>
            <person name="Watson M."/>
            <person name="Adriaenssens E.M."/>
            <person name="Foster-Nyarko E."/>
            <person name="Jarju S."/>
            <person name="Secka A."/>
            <person name="Antonio M."/>
            <person name="Oren A."/>
            <person name="Chaudhuri R.R."/>
            <person name="La Ragione R."/>
            <person name="Hildebrand F."/>
            <person name="Pallen M.J."/>
        </authorList>
    </citation>
    <scope>NUCLEOTIDE SEQUENCE</scope>
    <source>
        <strain evidence="1">ChiHejej3B27-3195</strain>
    </source>
</reference>
<name>A0A9D2A8X4_9MICC</name>